<dbReference type="PANTHER" id="PTHR22604:SF105">
    <property type="entry name" value="TRANS-1,2-DIHYDROBENZENE-1,2-DIOL DEHYDROGENASE"/>
    <property type="match status" value="1"/>
</dbReference>
<dbReference type="OrthoDB" id="9795543at2"/>
<dbReference type="PRINTS" id="PR01775">
    <property type="entry name" value="GLFROXRDTASE"/>
</dbReference>
<proteinExistence type="inferred from homology"/>
<dbReference type="STRING" id="1038014.SAMN04487910_3999"/>
<dbReference type="Gene3D" id="3.40.50.720">
    <property type="entry name" value="NAD(P)-binding Rossmann-like Domain"/>
    <property type="match status" value="1"/>
</dbReference>
<feature type="domain" description="GFO/IDH/MocA-like oxidoreductase" evidence="4">
    <location>
        <begin position="168"/>
        <end position="284"/>
    </location>
</feature>
<organism evidence="5 6">
    <name type="scientific">Aquimarina amphilecti</name>
    <dbReference type="NCBI Taxonomy" id="1038014"/>
    <lineage>
        <taxon>Bacteria</taxon>
        <taxon>Pseudomonadati</taxon>
        <taxon>Bacteroidota</taxon>
        <taxon>Flavobacteriia</taxon>
        <taxon>Flavobacteriales</taxon>
        <taxon>Flavobacteriaceae</taxon>
        <taxon>Aquimarina</taxon>
    </lineage>
</organism>
<dbReference type="Gene3D" id="3.30.360.10">
    <property type="entry name" value="Dihydrodipicolinate Reductase, domain 2"/>
    <property type="match status" value="1"/>
</dbReference>
<dbReference type="SUPFAM" id="SSF55347">
    <property type="entry name" value="Glyceraldehyde-3-phosphate dehydrogenase-like, C-terminal domain"/>
    <property type="match status" value="1"/>
</dbReference>
<reference evidence="5 6" key="1">
    <citation type="submission" date="2016-10" db="EMBL/GenBank/DDBJ databases">
        <authorList>
            <person name="de Groot N.N."/>
        </authorList>
    </citation>
    <scope>NUCLEOTIDE SEQUENCE [LARGE SCALE GENOMIC DNA]</scope>
    <source>
        <strain evidence="5 6">DSM 25232</strain>
    </source>
</reference>
<dbReference type="EMBL" id="FOAB01000008">
    <property type="protein sequence ID" value="SEM05737.1"/>
    <property type="molecule type" value="Genomic_DNA"/>
</dbReference>
<evidence type="ECO:0000259" key="4">
    <source>
        <dbReference type="Pfam" id="PF22725"/>
    </source>
</evidence>
<gene>
    <name evidence="5" type="ORF">SAMN04487910_3999</name>
</gene>
<evidence type="ECO:0000256" key="1">
    <source>
        <dbReference type="ARBA" id="ARBA00010928"/>
    </source>
</evidence>
<dbReference type="InterPro" id="IPR000683">
    <property type="entry name" value="Gfo/Idh/MocA-like_OxRdtase_N"/>
</dbReference>
<keyword evidence="2" id="KW-0560">Oxidoreductase</keyword>
<accession>A0A1H7VAF8</accession>
<dbReference type="SUPFAM" id="SSF51735">
    <property type="entry name" value="NAD(P)-binding Rossmann-fold domains"/>
    <property type="match status" value="1"/>
</dbReference>
<dbReference type="InterPro" id="IPR055170">
    <property type="entry name" value="GFO_IDH_MocA-like_dom"/>
</dbReference>
<dbReference type="Proteomes" id="UP000198521">
    <property type="component" value="Unassembled WGS sequence"/>
</dbReference>
<dbReference type="GO" id="GO:0000166">
    <property type="term" value="F:nucleotide binding"/>
    <property type="evidence" value="ECO:0007669"/>
    <property type="project" value="InterPro"/>
</dbReference>
<dbReference type="RefSeq" id="WP_091411704.1">
    <property type="nucleotide sequence ID" value="NZ_FOAB01000008.1"/>
</dbReference>
<dbReference type="InterPro" id="IPR008354">
    <property type="entry name" value="Glc-Fru_OxRdtase_bac"/>
</dbReference>
<name>A0A1H7VAF8_AQUAM</name>
<sequence>MSLNRRSFIRNIGLIAGYSLIPSSHLFSNTPNKKLGVCLVALGNYSTSILAPALQLTKHCRLTGIVTGTPSKIPVWQKKYGIPDKNVYNYENMGRIANNPDIDVIYIVLPTGLHAKYAIKAANTGKHVWCEKPMAKTEKECQSIIEACRKNKVKLSIGYRMQHEPNTQQVMKWATTKPYGDIKEVYAEIGYNVRTPEKSWRLDTELGGGTMYDLGVYALNAARYATKEEPISVIAEQITTRPNIFTETDETTHFTLEFPSGAKAYGKTSVGHDMHRLRVNSNNGWYQLQPFSMYAGVQGETSDGKLLNTYIENQQAKQMDDDALSIINNTDVLVPGEEGIKDIRIVESIYKSAKNKKKINLINY</sequence>
<feature type="domain" description="Gfo/Idh/MocA-like oxidoreductase N-terminal" evidence="3">
    <location>
        <begin position="38"/>
        <end position="159"/>
    </location>
</feature>
<dbReference type="Pfam" id="PF22725">
    <property type="entry name" value="GFO_IDH_MocA_C3"/>
    <property type="match status" value="1"/>
</dbReference>
<evidence type="ECO:0000313" key="6">
    <source>
        <dbReference type="Proteomes" id="UP000198521"/>
    </source>
</evidence>
<keyword evidence="6" id="KW-1185">Reference proteome</keyword>
<comment type="similarity">
    <text evidence="1">Belongs to the Gfo/Idh/MocA family.</text>
</comment>
<evidence type="ECO:0000259" key="3">
    <source>
        <dbReference type="Pfam" id="PF01408"/>
    </source>
</evidence>
<dbReference type="PANTHER" id="PTHR22604">
    <property type="entry name" value="OXIDOREDUCTASES"/>
    <property type="match status" value="1"/>
</dbReference>
<dbReference type="InterPro" id="IPR036291">
    <property type="entry name" value="NAD(P)-bd_dom_sf"/>
</dbReference>
<dbReference type="GO" id="GO:0016491">
    <property type="term" value="F:oxidoreductase activity"/>
    <property type="evidence" value="ECO:0007669"/>
    <property type="project" value="UniProtKB-KW"/>
</dbReference>
<dbReference type="InterPro" id="IPR050984">
    <property type="entry name" value="Gfo/Idh/MocA_domain"/>
</dbReference>
<dbReference type="AlphaFoldDB" id="A0A1H7VAF8"/>
<evidence type="ECO:0000256" key="2">
    <source>
        <dbReference type="ARBA" id="ARBA00023002"/>
    </source>
</evidence>
<evidence type="ECO:0000313" key="5">
    <source>
        <dbReference type="EMBL" id="SEM05737.1"/>
    </source>
</evidence>
<dbReference type="Pfam" id="PF01408">
    <property type="entry name" value="GFO_IDH_MocA"/>
    <property type="match status" value="1"/>
</dbReference>
<protein>
    <submittedName>
        <fullName evidence="5">Glucose-fructose oxidoreductase</fullName>
    </submittedName>
</protein>